<sequence length="163" mass="18317">MKGFNADMDNALAKFPSLPSMEELTISLTLQSANEIWPVTLLYKLMSSRIRVLTIEYCDPWVTSVAFSDVHCSYLDSMLEESRYPSLEKVRLVVRAGGRELSGSEIRSEIAQRLPNLVNRRVVQMELIDDDEIVPYHTEIVRLGASEGGTPEAEVQVVPQDDS</sequence>
<evidence type="ECO:0000313" key="2">
    <source>
        <dbReference type="Proteomes" id="UP000194127"/>
    </source>
</evidence>
<name>A0A1X6NEG6_9APHY</name>
<organism evidence="1 2">
    <name type="scientific">Postia placenta MAD-698-R-SB12</name>
    <dbReference type="NCBI Taxonomy" id="670580"/>
    <lineage>
        <taxon>Eukaryota</taxon>
        <taxon>Fungi</taxon>
        <taxon>Dikarya</taxon>
        <taxon>Basidiomycota</taxon>
        <taxon>Agaricomycotina</taxon>
        <taxon>Agaricomycetes</taxon>
        <taxon>Polyporales</taxon>
        <taxon>Adustoporiaceae</taxon>
        <taxon>Rhodonia</taxon>
    </lineage>
</organism>
<keyword evidence="2" id="KW-1185">Reference proteome</keyword>
<dbReference type="RefSeq" id="XP_024343822.1">
    <property type="nucleotide sequence ID" value="XM_024480131.1"/>
</dbReference>
<gene>
    <name evidence="1" type="ORF">POSPLADRAFT_1051186</name>
</gene>
<dbReference type="GeneID" id="36325081"/>
<evidence type="ECO:0000313" key="1">
    <source>
        <dbReference type="EMBL" id="OSX67028.1"/>
    </source>
</evidence>
<accession>A0A1X6NEG6</accession>
<dbReference type="Proteomes" id="UP000194127">
    <property type="component" value="Unassembled WGS sequence"/>
</dbReference>
<dbReference type="EMBL" id="KZ110591">
    <property type="protein sequence ID" value="OSX67028.1"/>
    <property type="molecule type" value="Genomic_DNA"/>
</dbReference>
<dbReference type="AlphaFoldDB" id="A0A1X6NEG6"/>
<proteinExistence type="predicted"/>
<protein>
    <submittedName>
        <fullName evidence="1">Uncharacterized protein</fullName>
    </submittedName>
</protein>
<reference evidence="1 2" key="1">
    <citation type="submission" date="2017-04" db="EMBL/GenBank/DDBJ databases">
        <title>Genome Sequence of the Model Brown-Rot Fungus Postia placenta SB12.</title>
        <authorList>
            <consortium name="DOE Joint Genome Institute"/>
            <person name="Gaskell J."/>
            <person name="Kersten P."/>
            <person name="Larrondo L.F."/>
            <person name="Canessa P."/>
            <person name="Martinez D."/>
            <person name="Hibbett D."/>
            <person name="Schmoll M."/>
            <person name="Kubicek C.P."/>
            <person name="Martinez A.T."/>
            <person name="Yadav J."/>
            <person name="Master E."/>
            <person name="Magnuson J.K."/>
            <person name="James T."/>
            <person name="Yaver D."/>
            <person name="Berka R."/>
            <person name="Labutti K."/>
            <person name="Lipzen A."/>
            <person name="Aerts A."/>
            <person name="Barry K."/>
            <person name="Henrissat B."/>
            <person name="Blanchette R."/>
            <person name="Grigoriev I."/>
            <person name="Cullen D."/>
        </authorList>
    </citation>
    <scope>NUCLEOTIDE SEQUENCE [LARGE SCALE GENOMIC DNA]</scope>
    <source>
        <strain evidence="1 2">MAD-698-R-SB12</strain>
    </source>
</reference>